<evidence type="ECO:0000259" key="2">
    <source>
        <dbReference type="Pfam" id="PF21404"/>
    </source>
</evidence>
<dbReference type="InterPro" id="IPR036900">
    <property type="entry name" value="A-D-PHexomutase_C_sf"/>
</dbReference>
<dbReference type="PANTHER" id="PTHR45955:SF1">
    <property type="entry name" value="PHOSPHOACETYLGLUCOSAMINE MUTASE"/>
    <property type="match status" value="1"/>
</dbReference>
<evidence type="ECO:0000313" key="3">
    <source>
        <dbReference type="EMBL" id="GMH67749.1"/>
    </source>
</evidence>
<dbReference type="GO" id="GO:0004610">
    <property type="term" value="F:phosphoacetylglucosamine mutase activity"/>
    <property type="evidence" value="ECO:0007669"/>
    <property type="project" value="TreeGrafter"/>
</dbReference>
<dbReference type="SUPFAM" id="SSF55957">
    <property type="entry name" value="Phosphoglucomutase, C-terminal domain"/>
    <property type="match status" value="1"/>
</dbReference>
<keyword evidence="4" id="KW-1185">Reference proteome</keyword>
<name>A0A9W7AG69_9STRA</name>
<organism evidence="3 4">
    <name type="scientific">Triparma strigata</name>
    <dbReference type="NCBI Taxonomy" id="1606541"/>
    <lineage>
        <taxon>Eukaryota</taxon>
        <taxon>Sar</taxon>
        <taxon>Stramenopiles</taxon>
        <taxon>Ochrophyta</taxon>
        <taxon>Bolidophyceae</taxon>
        <taxon>Parmales</taxon>
        <taxon>Triparmaceae</taxon>
        <taxon>Triparma</taxon>
    </lineage>
</organism>
<evidence type="ECO:0000313" key="4">
    <source>
        <dbReference type="Proteomes" id="UP001165085"/>
    </source>
</evidence>
<evidence type="ECO:0008006" key="5">
    <source>
        <dbReference type="Google" id="ProtNLM"/>
    </source>
</evidence>
<proteinExistence type="predicted"/>
<dbReference type="Pfam" id="PF21404">
    <property type="entry name" value="AMG1_III"/>
    <property type="match status" value="1"/>
</dbReference>
<dbReference type="GO" id="GO:0005975">
    <property type="term" value="P:carbohydrate metabolic process"/>
    <property type="evidence" value="ECO:0007669"/>
    <property type="project" value="InterPro"/>
</dbReference>
<feature type="domain" description="Phosphoacetylglucosamine mutase AMG1" evidence="2">
    <location>
        <begin position="299"/>
        <end position="433"/>
    </location>
</feature>
<evidence type="ECO:0000259" key="1">
    <source>
        <dbReference type="Pfam" id="PF00408"/>
    </source>
</evidence>
<accession>A0A9W7AG69</accession>
<dbReference type="Pfam" id="PF00408">
    <property type="entry name" value="PGM_PMM_IV"/>
    <property type="match status" value="1"/>
</dbReference>
<feature type="domain" description="Alpha-D-phosphohexomutase C-terminal" evidence="1">
    <location>
        <begin position="467"/>
        <end position="520"/>
    </location>
</feature>
<dbReference type="InterPro" id="IPR049022">
    <property type="entry name" value="AMG1_III"/>
</dbReference>
<dbReference type="InterPro" id="IPR005843">
    <property type="entry name" value="A-D-PHexomutase_C"/>
</dbReference>
<dbReference type="SUPFAM" id="SSF53738">
    <property type="entry name" value="Phosphoglucomutase, first 3 domains"/>
    <property type="match status" value="2"/>
</dbReference>
<dbReference type="Gene3D" id="3.40.120.10">
    <property type="entry name" value="Alpha-D-Glucose-1,6-Bisphosphate, subunit A, domain 3"/>
    <property type="match status" value="3"/>
</dbReference>
<reference evidence="4" key="1">
    <citation type="journal article" date="2023" name="Commun. Biol.">
        <title>Genome analysis of Parmales, the sister group of diatoms, reveals the evolutionary specialization of diatoms from phago-mixotrophs to photoautotrophs.</title>
        <authorList>
            <person name="Ban H."/>
            <person name="Sato S."/>
            <person name="Yoshikawa S."/>
            <person name="Yamada K."/>
            <person name="Nakamura Y."/>
            <person name="Ichinomiya M."/>
            <person name="Sato N."/>
            <person name="Blanc-Mathieu R."/>
            <person name="Endo H."/>
            <person name="Kuwata A."/>
            <person name="Ogata H."/>
        </authorList>
    </citation>
    <scope>NUCLEOTIDE SEQUENCE [LARGE SCALE GENOMIC DNA]</scope>
    <source>
        <strain evidence="4">NIES 3701</strain>
    </source>
</reference>
<dbReference type="OrthoDB" id="1928at2759"/>
<dbReference type="Gene3D" id="3.30.310.50">
    <property type="entry name" value="Alpha-D-phosphohexomutase, C-terminal domain"/>
    <property type="match status" value="1"/>
</dbReference>
<protein>
    <recommendedName>
        <fullName evidence="5">Phosphoacetylglucosamine mutase</fullName>
    </recommendedName>
</protein>
<gene>
    <name evidence="3" type="ORF">TrST_g13496</name>
</gene>
<dbReference type="Proteomes" id="UP001165085">
    <property type="component" value="Unassembled WGS sequence"/>
</dbReference>
<dbReference type="PANTHER" id="PTHR45955">
    <property type="entry name" value="PHOSPHOACETYLGLUCOSAMINE MUTASE"/>
    <property type="match status" value="1"/>
</dbReference>
<dbReference type="GO" id="GO:0006048">
    <property type="term" value="P:UDP-N-acetylglucosamine biosynthetic process"/>
    <property type="evidence" value="ECO:0007669"/>
    <property type="project" value="TreeGrafter"/>
</dbReference>
<sequence length="536" mass="59259">MNPFPPKYQSRTSKAAPIYNASGLRANASELPLAVYNLGMALRSLPRSKSLGVMITASHNDWRDNGVKVAVDGHIPNALDEKKIVSLMLDVQDPPPPNTHKAPLTVGVDNRYSSLYLCRILCLGWGGSTRFIGLCSTPQLHLFSSQSYPNHKTFNLSISDLRSHWTNNLTLAYESLLHTPKRQTLHVDCSNGVASIVIEPLVRSLNYLTLVLHNTGGGTGGGKEADCNTILNEKCGSEYVQKSKKPPKLYDSSDTYKFREDSNNDIWCSVDGDVDRIVFYKVISTASPLIDDASIKLFDGDRLTCLVVKYLKRVTVNLSLNIGAVQTGYANGASTRYLEDVLKVRVLCTKTGVKHLHEAASKFDVGVYFEANGHGSVVFSPYVLKLLTFDYKDERLKAEVKILKNIVKLCNEYVGCAVADMLLCLVAVDEIGWDGVEEFYADLVSSTTKFFVADKNLVECNGDETKVLQPKGMQEELDEAMREVGGGGRCFVRKSNTEDCVRIYAEGEDDKVVRLLEDKVRVILGKFLGEGFKAKL</sequence>
<comment type="caution">
    <text evidence="3">The sequence shown here is derived from an EMBL/GenBank/DDBJ whole genome shotgun (WGS) entry which is preliminary data.</text>
</comment>
<dbReference type="AlphaFoldDB" id="A0A9W7AG69"/>
<dbReference type="EMBL" id="BRXY01000120">
    <property type="protein sequence ID" value="GMH67749.1"/>
    <property type="molecule type" value="Genomic_DNA"/>
</dbReference>
<dbReference type="InterPro" id="IPR016055">
    <property type="entry name" value="A-D-PHexomutase_a/b/a-I/II/III"/>
</dbReference>